<dbReference type="Proteomes" id="UP001596548">
    <property type="component" value="Unassembled WGS sequence"/>
</dbReference>
<protein>
    <recommendedName>
        <fullName evidence="3">Epoxide hydrolase</fullName>
    </recommendedName>
</protein>
<keyword evidence="2" id="KW-1185">Reference proteome</keyword>
<dbReference type="RefSeq" id="WP_378976228.1">
    <property type="nucleotide sequence ID" value="NZ_JBHTBJ010000044.1"/>
</dbReference>
<organism evidence="1 2">
    <name type="scientific">Paractinoplanes rhizophilus</name>
    <dbReference type="NCBI Taxonomy" id="1416877"/>
    <lineage>
        <taxon>Bacteria</taxon>
        <taxon>Bacillati</taxon>
        <taxon>Actinomycetota</taxon>
        <taxon>Actinomycetes</taxon>
        <taxon>Micromonosporales</taxon>
        <taxon>Micromonosporaceae</taxon>
        <taxon>Paractinoplanes</taxon>
    </lineage>
</organism>
<dbReference type="Gene3D" id="3.40.50.1820">
    <property type="entry name" value="alpha/beta hydrolase"/>
    <property type="match status" value="1"/>
</dbReference>
<proteinExistence type="predicted"/>
<evidence type="ECO:0000313" key="1">
    <source>
        <dbReference type="EMBL" id="MFC7279115.1"/>
    </source>
</evidence>
<evidence type="ECO:0008006" key="3">
    <source>
        <dbReference type="Google" id="ProtNLM"/>
    </source>
</evidence>
<evidence type="ECO:0000313" key="2">
    <source>
        <dbReference type="Proteomes" id="UP001596548"/>
    </source>
</evidence>
<accession>A0ABW2I2I5</accession>
<sequence>MRIYREARLEPPLEWPSAVPVGYAQFADDYQPIRRLAPAVKTWHKYDKGGHYAARQAPGLLVKDLTDFFADLK</sequence>
<gene>
    <name evidence="1" type="ORF">ACFQS1_34570</name>
</gene>
<comment type="caution">
    <text evidence="1">The sequence shown here is derived from an EMBL/GenBank/DDBJ whole genome shotgun (WGS) entry which is preliminary data.</text>
</comment>
<dbReference type="InterPro" id="IPR029058">
    <property type="entry name" value="AB_hydrolase_fold"/>
</dbReference>
<reference evidence="2" key="1">
    <citation type="journal article" date="2019" name="Int. J. Syst. Evol. Microbiol.">
        <title>The Global Catalogue of Microorganisms (GCM) 10K type strain sequencing project: providing services to taxonomists for standard genome sequencing and annotation.</title>
        <authorList>
            <consortium name="The Broad Institute Genomics Platform"/>
            <consortium name="The Broad Institute Genome Sequencing Center for Infectious Disease"/>
            <person name="Wu L."/>
            <person name="Ma J."/>
        </authorList>
    </citation>
    <scope>NUCLEOTIDE SEQUENCE [LARGE SCALE GENOMIC DNA]</scope>
    <source>
        <strain evidence="2">XZYJT-10</strain>
    </source>
</reference>
<dbReference type="EMBL" id="JBHTBJ010000044">
    <property type="protein sequence ID" value="MFC7279115.1"/>
    <property type="molecule type" value="Genomic_DNA"/>
</dbReference>
<name>A0ABW2I2I5_9ACTN</name>
<dbReference type="SUPFAM" id="SSF53474">
    <property type="entry name" value="alpha/beta-Hydrolases"/>
    <property type="match status" value="1"/>
</dbReference>